<sequence>MGNGATGRSEPLTPLAEDREEWWSADQRGSAPRDRRPPRSRPGSERRGRASTMAPPPEPPRSAPRARRRLRYDDASDGEASPDEERRRERRAPAASPAQPPARGRPPPPRSRTPSGGPRDSPAGGRHHRPPAPRGPPRGDRPRPPRDPRPARPPGRPAQPAQPAPPATPPTARSARGGRAEAAGADSPAGRAPRSESPRKRAAVGAERAAAAPPAEAADESDSDGSLGAEEVYDWCAFDTAQGLDLISDKAGATAPTPEKRERTPPPTPRPRATPAPARTPTPSRRRAAASPPPAAGGGGVVDTSRVSRRKASLPTEMAHPMPTSGDFLKKRYMVNNYILLDSVGTGSYADVRLAKEKTSDRLYAVKVINKQVLRRKLTGGSTMLDDVKREIAIMKKLSHPHVLRLFEVMDDPKVNKLYLVLEYMKLGDLMQIMRGDAKRYRCDAMGEGPLWTCIRQVASGLDYLHAQSIVHGDIKPQNLLLGEDGVLKIADFGISKMLAQEEALLETAGTPAFMCPEICAGRPYAGPSADVWALGVTMFMLRCGRPPFVADKVIRLYHRIIHDELRFPATEAPLARGLRELLLGMLAKDPAARSSLEAVRGAAWLRQPPPPARRPARDRPALAALEPRRDGVVEAAHRFEKITVSAADLDGAIVAKRKSRRAPTPEKAPEETAAPPARVLSSRDAEDKRRAFAKKHSKPSLRRRAASADDDDASDDDDLAGAVEDDGGALDLAVAVPPAAATHVLERRRFAAPAGLTNPLARVACAWHSRRGQRPSQEDRVTVIPDLAELPGCDDPRYSGYAYMGIFDGHGGDACATYLQRELHAGICRRGAQLFEDTRQAVARAFRETDERCCARLRAQDDGSGSTAVVCLFDGPGRRLVVAHAGDSRCVLGARGARGASLTQDHRLTRADELARVRGAGGLVVNHRLHGTLAVSRSFGDVAHKSGEPPVLTATPEVRIQNVTEEDEFVVLGCDGLWDALSARVVANFIRGELNDHGDLQRAARAVTEEALRRGSVDNVSVILVALNHGDGDDDRPGSAAGAAEEVD</sequence>
<proteinExistence type="inferred from homology"/>
<evidence type="ECO:0000313" key="19">
    <source>
        <dbReference type="Proteomes" id="UP000789595"/>
    </source>
</evidence>
<dbReference type="GO" id="GO:0046872">
    <property type="term" value="F:metal ion binding"/>
    <property type="evidence" value="ECO:0007669"/>
    <property type="project" value="UniProtKB-KW"/>
</dbReference>
<dbReference type="FunFam" id="1.10.510.10:FF:000571">
    <property type="entry name" value="Maternal embryonic leucine zipper kinase"/>
    <property type="match status" value="1"/>
</dbReference>
<dbReference type="EMBL" id="CAKKNE010000003">
    <property type="protein sequence ID" value="CAH0371848.1"/>
    <property type="molecule type" value="Genomic_DNA"/>
</dbReference>
<dbReference type="CDD" id="cd14008">
    <property type="entry name" value="STKc_LKB1_CaMKK"/>
    <property type="match status" value="1"/>
</dbReference>
<feature type="compositionally biased region" description="Basic and acidic residues" evidence="15">
    <location>
        <begin position="682"/>
        <end position="691"/>
    </location>
</feature>
<keyword evidence="7 14" id="KW-0378">Hydrolase</keyword>
<dbReference type="InterPro" id="IPR036457">
    <property type="entry name" value="PPM-type-like_dom_sf"/>
</dbReference>
<gene>
    <name evidence="18" type="ORF">PECAL_3P18040</name>
</gene>
<dbReference type="SUPFAM" id="SSF81606">
    <property type="entry name" value="PP2C-like"/>
    <property type="match status" value="1"/>
</dbReference>
<evidence type="ECO:0000256" key="3">
    <source>
        <dbReference type="ARBA" id="ARBA00022679"/>
    </source>
</evidence>
<name>A0A8J2SGG2_9STRA</name>
<dbReference type="PROSITE" id="PS01032">
    <property type="entry name" value="PPM_1"/>
    <property type="match status" value="1"/>
</dbReference>
<evidence type="ECO:0000256" key="9">
    <source>
        <dbReference type="ARBA" id="ARBA00022912"/>
    </source>
</evidence>
<feature type="region of interest" description="Disordered" evidence="15">
    <location>
        <begin position="1"/>
        <end position="227"/>
    </location>
</feature>
<keyword evidence="2" id="KW-0723">Serine/threonine-protein kinase</keyword>
<dbReference type="InterPro" id="IPR008271">
    <property type="entry name" value="Ser/Thr_kinase_AS"/>
</dbReference>
<dbReference type="SMART" id="SM00332">
    <property type="entry name" value="PP2Cc"/>
    <property type="match status" value="1"/>
</dbReference>
<evidence type="ECO:0000256" key="2">
    <source>
        <dbReference type="ARBA" id="ARBA00022527"/>
    </source>
</evidence>
<evidence type="ECO:0000256" key="5">
    <source>
        <dbReference type="ARBA" id="ARBA00022741"/>
    </source>
</evidence>
<feature type="compositionally biased region" description="Basic and acidic residues" evidence="15">
    <location>
        <begin position="137"/>
        <end position="150"/>
    </location>
</feature>
<dbReference type="Pfam" id="PF00481">
    <property type="entry name" value="PP2C"/>
    <property type="match status" value="1"/>
</dbReference>
<dbReference type="PRINTS" id="PR01217">
    <property type="entry name" value="PRICHEXTENSN"/>
</dbReference>
<evidence type="ECO:0000259" key="16">
    <source>
        <dbReference type="PROSITE" id="PS50011"/>
    </source>
</evidence>
<evidence type="ECO:0000256" key="6">
    <source>
        <dbReference type="ARBA" id="ARBA00022777"/>
    </source>
</evidence>
<dbReference type="PANTHER" id="PTHR24350">
    <property type="entry name" value="SERINE/THREONINE-PROTEIN KINASE IAL-RELATED"/>
    <property type="match status" value="1"/>
</dbReference>
<feature type="compositionally biased region" description="Low complexity" evidence="15">
    <location>
        <begin position="203"/>
        <end position="216"/>
    </location>
</feature>
<keyword evidence="8 11" id="KW-0067">ATP-binding</keyword>
<keyword evidence="19" id="KW-1185">Reference proteome</keyword>
<feature type="binding site" evidence="11 13">
    <location>
        <position position="367"/>
    </location>
    <ligand>
        <name>ATP</name>
        <dbReference type="ChEBI" id="CHEBI:30616"/>
    </ligand>
</feature>
<dbReference type="Gene3D" id="1.10.510.10">
    <property type="entry name" value="Transferase(Phosphotransferase) domain 1"/>
    <property type="match status" value="1"/>
</dbReference>
<dbReference type="Pfam" id="PF00069">
    <property type="entry name" value="Pkinase"/>
    <property type="match status" value="1"/>
</dbReference>
<dbReference type="CDD" id="cd00143">
    <property type="entry name" value="PP2Cc"/>
    <property type="match status" value="1"/>
</dbReference>
<feature type="compositionally biased region" description="Basic residues" evidence="15">
    <location>
        <begin position="692"/>
        <end position="706"/>
    </location>
</feature>
<feature type="compositionally biased region" description="Pro residues" evidence="15">
    <location>
        <begin position="151"/>
        <end position="169"/>
    </location>
</feature>
<feature type="compositionally biased region" description="Basic and acidic residues" evidence="15">
    <location>
        <begin position="31"/>
        <end position="48"/>
    </location>
</feature>
<dbReference type="GO" id="GO:0016020">
    <property type="term" value="C:membrane"/>
    <property type="evidence" value="ECO:0007669"/>
    <property type="project" value="UniProtKB-SubCell"/>
</dbReference>
<dbReference type="InterPro" id="IPR000719">
    <property type="entry name" value="Prot_kinase_dom"/>
</dbReference>
<evidence type="ECO:0000256" key="13">
    <source>
        <dbReference type="PROSITE-ProRule" id="PRU10141"/>
    </source>
</evidence>
<dbReference type="Proteomes" id="UP000789595">
    <property type="component" value="Unassembled WGS sequence"/>
</dbReference>
<evidence type="ECO:0000256" key="7">
    <source>
        <dbReference type="ARBA" id="ARBA00022801"/>
    </source>
</evidence>
<feature type="region of interest" description="Disordered" evidence="15">
    <location>
        <begin position="607"/>
        <end position="626"/>
    </location>
</feature>
<dbReference type="PROSITE" id="PS00108">
    <property type="entry name" value="PROTEIN_KINASE_ST"/>
    <property type="match status" value="1"/>
</dbReference>
<evidence type="ECO:0000256" key="12">
    <source>
        <dbReference type="PIRSR" id="PIRSR630616-3"/>
    </source>
</evidence>
<comment type="caution">
    <text evidence="18">The sequence shown here is derived from an EMBL/GenBank/DDBJ whole genome shotgun (WGS) entry which is preliminary data.</text>
</comment>
<dbReference type="SMART" id="SM00220">
    <property type="entry name" value="S_TKc"/>
    <property type="match status" value="1"/>
</dbReference>
<dbReference type="InterPro" id="IPR011009">
    <property type="entry name" value="Kinase-like_dom_sf"/>
</dbReference>
<keyword evidence="5 11" id="KW-0547">Nucleotide-binding</keyword>
<feature type="domain" description="PPM-type phosphatase" evidence="17">
    <location>
        <begin position="764"/>
        <end position="1028"/>
    </location>
</feature>
<keyword evidence="9 14" id="KW-0904">Protein phosphatase</keyword>
<feature type="compositionally biased region" description="Low complexity" evidence="15">
    <location>
        <begin position="112"/>
        <end position="124"/>
    </location>
</feature>
<evidence type="ECO:0000256" key="11">
    <source>
        <dbReference type="PIRSR" id="PIRSR630616-2"/>
    </source>
</evidence>
<dbReference type="SUPFAM" id="SSF56112">
    <property type="entry name" value="Protein kinase-like (PK-like)"/>
    <property type="match status" value="1"/>
</dbReference>
<feature type="compositionally biased region" description="Pro residues" evidence="15">
    <location>
        <begin position="98"/>
        <end position="111"/>
    </location>
</feature>
<evidence type="ECO:0000256" key="14">
    <source>
        <dbReference type="RuleBase" id="RU003465"/>
    </source>
</evidence>
<evidence type="ECO:0000313" key="18">
    <source>
        <dbReference type="EMBL" id="CAH0371848.1"/>
    </source>
</evidence>
<dbReference type="SMART" id="SM00331">
    <property type="entry name" value="PP2C_SIG"/>
    <property type="match status" value="1"/>
</dbReference>
<dbReference type="InterPro" id="IPR030616">
    <property type="entry name" value="Aur-like"/>
</dbReference>
<dbReference type="GO" id="GO:0004721">
    <property type="term" value="F:phosphoprotein phosphatase activity"/>
    <property type="evidence" value="ECO:0007669"/>
    <property type="project" value="UniProtKB-KW"/>
</dbReference>
<dbReference type="PROSITE" id="PS00107">
    <property type="entry name" value="PROTEIN_KINASE_ATP"/>
    <property type="match status" value="1"/>
</dbReference>
<protein>
    <submittedName>
        <fullName evidence="18">Uncharacterized protein</fullName>
    </submittedName>
</protein>
<keyword evidence="6" id="KW-0418">Kinase</keyword>
<feature type="active site" description="Proton acceptor" evidence="10">
    <location>
        <position position="474"/>
    </location>
</feature>
<organism evidence="18 19">
    <name type="scientific">Pelagomonas calceolata</name>
    <dbReference type="NCBI Taxonomy" id="35677"/>
    <lineage>
        <taxon>Eukaryota</taxon>
        <taxon>Sar</taxon>
        <taxon>Stramenopiles</taxon>
        <taxon>Ochrophyta</taxon>
        <taxon>Pelagophyceae</taxon>
        <taxon>Pelagomonadales</taxon>
        <taxon>Pelagomonadaceae</taxon>
        <taxon>Pelagomonas</taxon>
    </lineage>
</organism>
<comment type="subcellular location">
    <subcellularLocation>
        <location evidence="1">Membrane</location>
        <topology evidence="1">Peripheral membrane protein</topology>
    </subcellularLocation>
</comment>
<feature type="domain" description="Protein kinase" evidence="16">
    <location>
        <begin position="338"/>
        <end position="606"/>
    </location>
</feature>
<dbReference type="GO" id="GO:0004674">
    <property type="term" value="F:protein serine/threonine kinase activity"/>
    <property type="evidence" value="ECO:0007669"/>
    <property type="project" value="UniProtKB-KW"/>
</dbReference>
<dbReference type="Gene3D" id="3.60.40.10">
    <property type="entry name" value="PPM-type phosphatase domain"/>
    <property type="match status" value="1"/>
</dbReference>
<feature type="compositionally biased region" description="Pro residues" evidence="15">
    <location>
        <begin position="265"/>
        <end position="280"/>
    </location>
</feature>
<evidence type="ECO:0000256" key="10">
    <source>
        <dbReference type="PIRSR" id="PIRSR630616-1"/>
    </source>
</evidence>
<keyword evidence="3" id="KW-0808">Transferase</keyword>
<evidence type="ECO:0000259" key="17">
    <source>
        <dbReference type="PROSITE" id="PS51746"/>
    </source>
</evidence>
<dbReference type="InterPro" id="IPR001932">
    <property type="entry name" value="PPM-type_phosphatase-like_dom"/>
</dbReference>
<dbReference type="PROSITE" id="PS50011">
    <property type="entry name" value="PROTEIN_KINASE_DOM"/>
    <property type="match status" value="1"/>
</dbReference>
<feature type="compositionally biased region" description="Basic and acidic residues" evidence="15">
    <location>
        <begin position="616"/>
        <end position="626"/>
    </location>
</feature>
<feature type="compositionally biased region" description="Acidic residues" evidence="15">
    <location>
        <begin position="709"/>
        <end position="723"/>
    </location>
</feature>
<feature type="compositionally biased region" description="Low complexity" evidence="15">
    <location>
        <begin position="170"/>
        <end position="185"/>
    </location>
</feature>
<dbReference type="OrthoDB" id="68483at2759"/>
<evidence type="ECO:0000256" key="8">
    <source>
        <dbReference type="ARBA" id="ARBA00022840"/>
    </source>
</evidence>
<comment type="similarity">
    <text evidence="14">Belongs to the PP2C family.</text>
</comment>
<dbReference type="AlphaFoldDB" id="A0A8J2SGG2"/>
<feature type="binding site" evidence="11">
    <location>
        <position position="492"/>
    </location>
    <ligand>
        <name>ATP</name>
        <dbReference type="ChEBI" id="CHEBI:30616"/>
    </ligand>
</feature>
<reference evidence="18" key="1">
    <citation type="submission" date="2021-11" db="EMBL/GenBank/DDBJ databases">
        <authorList>
            <consortium name="Genoscope - CEA"/>
            <person name="William W."/>
        </authorList>
    </citation>
    <scope>NUCLEOTIDE SEQUENCE</scope>
</reference>
<evidence type="ECO:0000256" key="4">
    <source>
        <dbReference type="ARBA" id="ARBA00022723"/>
    </source>
</evidence>
<accession>A0A8J2SGG2</accession>
<feature type="cross-link" description="Glycyl lysine isopeptide (Lys-Gly) (interchain with G-Cter in SUMO2)" evidence="12">
    <location>
        <position position="476"/>
    </location>
</feature>
<dbReference type="GO" id="GO:0005524">
    <property type="term" value="F:ATP binding"/>
    <property type="evidence" value="ECO:0007669"/>
    <property type="project" value="UniProtKB-UniRule"/>
</dbReference>
<feature type="region of interest" description="Disordered" evidence="15">
    <location>
        <begin position="656"/>
        <end position="723"/>
    </location>
</feature>
<dbReference type="PROSITE" id="PS51746">
    <property type="entry name" value="PPM_2"/>
    <property type="match status" value="1"/>
</dbReference>
<dbReference type="InterPro" id="IPR017441">
    <property type="entry name" value="Protein_kinase_ATP_BS"/>
</dbReference>
<keyword evidence="4" id="KW-0479">Metal-binding</keyword>
<feature type="region of interest" description="Disordered" evidence="15">
    <location>
        <begin position="248"/>
        <end position="319"/>
    </location>
</feature>
<dbReference type="InterPro" id="IPR000222">
    <property type="entry name" value="PP2C_BS"/>
</dbReference>
<evidence type="ECO:0000256" key="1">
    <source>
        <dbReference type="ARBA" id="ARBA00004170"/>
    </source>
</evidence>
<dbReference type="FunFam" id="3.30.200.20:FF:000042">
    <property type="entry name" value="Aurora kinase A"/>
    <property type="match status" value="1"/>
</dbReference>
<evidence type="ECO:0000256" key="15">
    <source>
        <dbReference type="SAM" id="MobiDB-lite"/>
    </source>
</evidence>